<dbReference type="InterPro" id="IPR031359">
    <property type="entry name" value="NACHT_N"/>
</dbReference>
<evidence type="ECO:0000256" key="2">
    <source>
        <dbReference type="ARBA" id="ARBA00022737"/>
    </source>
</evidence>
<dbReference type="PROSITE" id="PS00678">
    <property type="entry name" value="WD_REPEATS_1"/>
    <property type="match status" value="9"/>
</dbReference>
<feature type="repeat" description="WD" evidence="7">
    <location>
        <begin position="1034"/>
        <end position="1075"/>
    </location>
</feature>
<organism evidence="11 12">
    <name type="scientific">Ceratocystis lukuohia</name>
    <dbReference type="NCBI Taxonomy" id="2019550"/>
    <lineage>
        <taxon>Eukaryota</taxon>
        <taxon>Fungi</taxon>
        <taxon>Dikarya</taxon>
        <taxon>Ascomycota</taxon>
        <taxon>Pezizomycotina</taxon>
        <taxon>Sordariomycetes</taxon>
        <taxon>Hypocreomycetidae</taxon>
        <taxon>Microascales</taxon>
        <taxon>Ceratocystidaceae</taxon>
        <taxon>Ceratocystis</taxon>
    </lineage>
</organism>
<accession>A0ABR4MGN5</accession>
<feature type="repeat" description="WD" evidence="7">
    <location>
        <begin position="1286"/>
        <end position="1327"/>
    </location>
</feature>
<dbReference type="EMBL" id="JABSNW010000005">
    <property type="protein sequence ID" value="KAL2887438.1"/>
    <property type="molecule type" value="Genomic_DNA"/>
</dbReference>
<evidence type="ECO:0000256" key="6">
    <source>
        <dbReference type="ARBA" id="ARBA00043913"/>
    </source>
</evidence>
<feature type="repeat" description="WD" evidence="7">
    <location>
        <begin position="1412"/>
        <end position="1453"/>
    </location>
</feature>
<evidence type="ECO:0000256" key="3">
    <source>
        <dbReference type="ARBA" id="ARBA00023054"/>
    </source>
</evidence>
<dbReference type="InterPro" id="IPR020472">
    <property type="entry name" value="WD40_PAC1"/>
</dbReference>
<feature type="repeat" description="WD" evidence="7">
    <location>
        <begin position="866"/>
        <end position="907"/>
    </location>
</feature>
<feature type="domain" description="NACHT" evidence="10">
    <location>
        <begin position="369"/>
        <end position="508"/>
    </location>
</feature>
<dbReference type="CDD" id="cd00200">
    <property type="entry name" value="WD40"/>
    <property type="match status" value="2"/>
</dbReference>
<keyword evidence="1 7" id="KW-0853">WD repeat</keyword>
<feature type="repeat" description="WD" evidence="7">
    <location>
        <begin position="1118"/>
        <end position="1159"/>
    </location>
</feature>
<evidence type="ECO:0000256" key="4">
    <source>
        <dbReference type="ARBA" id="ARBA00038415"/>
    </source>
</evidence>
<feature type="repeat" description="WD" evidence="7">
    <location>
        <begin position="950"/>
        <end position="991"/>
    </location>
</feature>
<dbReference type="PANTHER" id="PTHR22847:SF637">
    <property type="entry name" value="WD REPEAT DOMAIN 5B"/>
    <property type="match status" value="1"/>
</dbReference>
<dbReference type="Pfam" id="PF25173">
    <property type="entry name" value="Beta-prop_WDR3_1st"/>
    <property type="match status" value="2"/>
</dbReference>
<dbReference type="InterPro" id="IPR015943">
    <property type="entry name" value="WD40/YVTN_repeat-like_dom_sf"/>
</dbReference>
<feature type="repeat" description="WD" evidence="7">
    <location>
        <begin position="1160"/>
        <end position="1201"/>
    </location>
</feature>
<comment type="caution">
    <text evidence="11">The sequence shown here is derived from an EMBL/GenBank/DDBJ whole genome shotgun (WGS) entry which is preliminary data.</text>
</comment>
<feature type="region of interest" description="Disordered" evidence="9">
    <location>
        <begin position="1"/>
        <end position="62"/>
    </location>
</feature>
<dbReference type="SMART" id="SM00320">
    <property type="entry name" value="WD40"/>
    <property type="match status" value="14"/>
</dbReference>
<evidence type="ECO:0000256" key="9">
    <source>
        <dbReference type="SAM" id="MobiDB-lite"/>
    </source>
</evidence>
<evidence type="ECO:0000256" key="8">
    <source>
        <dbReference type="SAM" id="Coils"/>
    </source>
</evidence>
<evidence type="ECO:0000256" key="1">
    <source>
        <dbReference type="ARBA" id="ARBA00022574"/>
    </source>
</evidence>
<dbReference type="InterPro" id="IPR007111">
    <property type="entry name" value="NACHT_NTPase"/>
</dbReference>
<feature type="repeat" description="WD" evidence="7">
    <location>
        <begin position="1202"/>
        <end position="1243"/>
    </location>
</feature>
<dbReference type="InterPro" id="IPR001680">
    <property type="entry name" value="WD40_rpt"/>
</dbReference>
<dbReference type="Pfam" id="PF17100">
    <property type="entry name" value="NACHT_N"/>
    <property type="match status" value="1"/>
</dbReference>
<dbReference type="InterPro" id="IPR056884">
    <property type="entry name" value="NPHP3-like_N"/>
</dbReference>
<feature type="coiled-coil region" evidence="8">
    <location>
        <begin position="277"/>
        <end position="320"/>
    </location>
</feature>
<evidence type="ECO:0000313" key="12">
    <source>
        <dbReference type="Proteomes" id="UP001610728"/>
    </source>
</evidence>
<dbReference type="Gene3D" id="3.40.50.300">
    <property type="entry name" value="P-loop containing nucleotide triphosphate hydrolases"/>
    <property type="match status" value="1"/>
</dbReference>
<proteinExistence type="inferred from homology"/>
<sequence>MAKRKFRSLFSRFTGHSSPAASPVSSSSPSALVQPAAGQSQSTHLLHAPSPTTPEPEPTSFLSQRERIWKKAYKEAEREEQDLVEAFEDIVLAKLRDNSQNTGSISLPAKNMKTRQRVTPSEMQQFVLEGIIRKSKETSVKDKFNEGLEAIQAIRGIIEGALRAAPEAAAVWAVVSLGIEFLSNPITESRENRAGIRYFLCQMEWYWNLTDLLLDKTKCEPAAAAIQDELEKSIVRLFQKLLLYQMRSIRLCYRNWLVTVVKDVIRADDWISQLQDIKDAEEAVKCHMDQYNTQESKIWLRSLRETVGALARRHEEENDKQCLSDLYITDPCTDKKNIEEKKGGLLKDSYKWILEHAHFRQFLNEMQSRTLWIRGDPGKGKTMLLCGLIDELELSSSASISYFFCQATGGSRLNTATSVLRGLIYHLARRNPQLAVHVRQKYDYKKDIFNSDGAWHDLCEIMTAIVDDPILDGAILIVDALDECSVDLQRLLNFITKPSRAKWIISSRNWPDIETKLGHGDRKTKIHLELNGDSVSKAVKSYINFKVQQLAAEKEYDKDLENEVLDYLTTNAHGTFLTLKTLPPGLGPLYERMLGHISESNDGPICEEILATTLTVYRPITLHQLHALVKELKPYSQREVEDIIAYCGSFLTLHNGFVSFVHLSAKDYLRSEASDKILPSGIAQRHRTIFERSLDIFRTTLKRDIYHLEAPGCLINEISVPDPDPLASIQYSCLFWADHFQDSKEGGLTSGKDKVLSFFTNDYLHWLEALSLLKSISDAGRAMGKLQAYLQHKASQDLRDIIKDARLFLLSHGGILDVAPLQVYVSALIFSPTNSLTRHNFSHELPGWIDLSPRVEKSWNSCLQTLEGHDYWVTSVVFSTDGQQLASGSGDKKVKIWDATSGACLHTLEGHHRGVASAVFSHDGQRVASGSWDKTVKIWDAASGACLQTLEGHSSWVTSVAFSNDGQRLASGSADNTIKIWDAASGACLQTLEGHDEDVTSVALSNDGKRLASASRDKTVKIWDAASDACLRTLEGHDSWVASVVFSTDGQRLASGSADKTVKIWDAASGACLQTLEGHDEDVTSVAFSNDGQRLASGSAGNTVKIWDAASSACLQTLEGHDDWVASVAFSNDGQRLASGSGDKTVKIWDAASDACLQPLEGHDEGVASVAFSNDGQKLASGSRDKTVKIWDAASGACLRTLESHNSWVTSVAFSNDRHRLASGSWDRTVKIWDATSGTCLQTLEGHSEDVTSVAFLNDGQRLVSGSADNTFKIWNATSGACLQTLEGYDSRVASVVFSTDGRLLASGSWDKKVKVWDAASGACLQTLEGHDNDVTSVAFSTDGQRLASGSVDTTIKIWDATSGACLRTLEGHHRGVASAVFSHSGQRVASGSWDKTVKIWDAASGACLRTLEGHDDWVASLAFSTNGQRLTSKSADNTVKIWNAASGACLHTLPASNTPYYSSTDVGLLDIGPAVTPATPSIHQASLSQSNFCGYTLSTDDAWIMKDGHRVLYLPPSYRPERPAAVSGQKIALVSSRRVIFIGFR</sequence>
<feature type="repeat" description="WD" evidence="7">
    <location>
        <begin position="1076"/>
        <end position="1117"/>
    </location>
</feature>
<dbReference type="Gene3D" id="2.130.10.10">
    <property type="entry name" value="YVTN repeat-like/Quinoprotein amine dehydrogenase"/>
    <property type="match status" value="7"/>
</dbReference>
<keyword evidence="12" id="KW-1185">Reference proteome</keyword>
<feature type="repeat" description="WD" evidence="7">
    <location>
        <begin position="908"/>
        <end position="949"/>
    </location>
</feature>
<dbReference type="RefSeq" id="XP_070858618.1">
    <property type="nucleotide sequence ID" value="XM_071003080.1"/>
</dbReference>
<dbReference type="SUPFAM" id="SSF52540">
    <property type="entry name" value="P-loop containing nucleoside triphosphate hydrolases"/>
    <property type="match status" value="1"/>
</dbReference>
<dbReference type="PRINTS" id="PR00320">
    <property type="entry name" value="GPROTEINBRPT"/>
</dbReference>
<feature type="repeat" description="WD" evidence="7">
    <location>
        <begin position="992"/>
        <end position="1033"/>
    </location>
</feature>
<comment type="function">
    <text evidence="6">Involved in mitochondrial fission. Acts as an adapter protein required to form mitochondrial fission complexes. Formation of these complexes is required to promote constriction and fission of the mitochondrial compartment at a late step in mitochondrial division.</text>
</comment>
<dbReference type="Proteomes" id="UP001610728">
    <property type="component" value="Unassembled WGS sequence"/>
</dbReference>
<feature type="repeat" description="WD" evidence="7">
    <location>
        <begin position="1328"/>
        <end position="1369"/>
    </location>
</feature>
<name>A0ABR4MGN5_9PEZI</name>
<dbReference type="InterPro" id="IPR036322">
    <property type="entry name" value="WD40_repeat_dom_sf"/>
</dbReference>
<feature type="repeat" description="WD" evidence="7">
    <location>
        <begin position="1244"/>
        <end position="1285"/>
    </location>
</feature>
<dbReference type="PANTHER" id="PTHR22847">
    <property type="entry name" value="WD40 REPEAT PROTEIN"/>
    <property type="match status" value="1"/>
</dbReference>
<gene>
    <name evidence="11" type="ORF">HOO65_050559</name>
</gene>
<dbReference type="SUPFAM" id="SSF50978">
    <property type="entry name" value="WD40 repeat-like"/>
    <property type="match status" value="3"/>
</dbReference>
<dbReference type="PROSITE" id="PS50082">
    <property type="entry name" value="WD_REPEATS_2"/>
    <property type="match status" value="14"/>
</dbReference>
<protein>
    <recommendedName>
        <fullName evidence="5">Mitochondrial division protein 1</fullName>
    </recommendedName>
</protein>
<dbReference type="PROSITE" id="PS50294">
    <property type="entry name" value="WD_REPEATS_REGION"/>
    <property type="match status" value="14"/>
</dbReference>
<dbReference type="PROSITE" id="PS50837">
    <property type="entry name" value="NACHT"/>
    <property type="match status" value="1"/>
</dbReference>
<feature type="compositionally biased region" description="Low complexity" evidence="9">
    <location>
        <begin position="17"/>
        <end position="37"/>
    </location>
</feature>
<dbReference type="InterPro" id="IPR027417">
    <property type="entry name" value="P-loop_NTPase"/>
</dbReference>
<reference evidence="11 12" key="1">
    <citation type="submission" date="2020-05" db="EMBL/GenBank/DDBJ databases">
        <title>Ceratocystis lukuohia genome.</title>
        <authorList>
            <person name="Harrington T.C."/>
            <person name="Kim K."/>
            <person name="Mayers C.G."/>
        </authorList>
    </citation>
    <scope>NUCLEOTIDE SEQUENCE [LARGE SCALE GENOMIC DNA]</scope>
    <source>
        <strain evidence="11 12">C4212</strain>
    </source>
</reference>
<keyword evidence="3 8" id="KW-0175">Coiled coil</keyword>
<evidence type="ECO:0000256" key="5">
    <source>
        <dbReference type="ARBA" id="ARBA00039789"/>
    </source>
</evidence>
<evidence type="ECO:0000256" key="7">
    <source>
        <dbReference type="PROSITE-ProRule" id="PRU00221"/>
    </source>
</evidence>
<dbReference type="InterPro" id="IPR019775">
    <property type="entry name" value="WD40_repeat_CS"/>
</dbReference>
<keyword evidence="2" id="KW-0677">Repeat</keyword>
<dbReference type="GeneID" id="98119171"/>
<evidence type="ECO:0000313" key="11">
    <source>
        <dbReference type="EMBL" id="KAL2887438.1"/>
    </source>
</evidence>
<evidence type="ECO:0000259" key="10">
    <source>
        <dbReference type="PROSITE" id="PS50837"/>
    </source>
</evidence>
<comment type="similarity">
    <text evidence="4">Belongs to the WD repeat MDV1/CAF4 family.</text>
</comment>
<dbReference type="Pfam" id="PF00400">
    <property type="entry name" value="WD40"/>
    <property type="match status" value="6"/>
</dbReference>
<feature type="repeat" description="WD" evidence="7">
    <location>
        <begin position="1370"/>
        <end position="1411"/>
    </location>
</feature>
<dbReference type="Pfam" id="PF24883">
    <property type="entry name" value="NPHP3_N"/>
    <property type="match status" value="1"/>
</dbReference>